<dbReference type="RefSeq" id="WP_308865260.1">
    <property type="nucleotide sequence ID" value="NZ_JAVHUL010000036.1"/>
</dbReference>
<proteinExistence type="predicted"/>
<accession>A0ABU1A5V7</accession>
<evidence type="ECO:0000313" key="3">
    <source>
        <dbReference type="Proteomes" id="UP001230915"/>
    </source>
</evidence>
<feature type="coiled-coil region" evidence="1">
    <location>
        <begin position="1"/>
        <end position="28"/>
    </location>
</feature>
<evidence type="ECO:0000256" key="1">
    <source>
        <dbReference type="SAM" id="Coils"/>
    </source>
</evidence>
<dbReference type="EMBL" id="JAVHUL010000036">
    <property type="protein sequence ID" value="MDQ7918266.1"/>
    <property type="molecule type" value="Genomic_DNA"/>
</dbReference>
<evidence type="ECO:0000313" key="2">
    <source>
        <dbReference type="EMBL" id="MDQ7918266.1"/>
    </source>
</evidence>
<gene>
    <name evidence="2" type="ORF">RBU60_11825</name>
</gene>
<protein>
    <submittedName>
        <fullName evidence="2">RteC domain-containing protein</fullName>
    </submittedName>
</protein>
<keyword evidence="3" id="KW-1185">Reference proteome</keyword>
<comment type="caution">
    <text evidence="2">The sequence shown here is derived from an EMBL/GenBank/DDBJ whole genome shotgun (WGS) entry which is preliminary data.</text>
</comment>
<reference evidence="2 3" key="1">
    <citation type="submission" date="2023-08" db="EMBL/GenBank/DDBJ databases">
        <title>Mesonia sp. MT50, isolated from deep-sea sediment of the Mariana Trench.</title>
        <authorList>
            <person name="Fu H."/>
        </authorList>
    </citation>
    <scope>NUCLEOTIDE SEQUENCE [LARGE SCALE GENOMIC DNA]</scope>
    <source>
        <strain evidence="2 3">MT50</strain>
    </source>
</reference>
<keyword evidence="1" id="KW-0175">Coiled coil</keyword>
<dbReference type="Pfam" id="PF09357">
    <property type="entry name" value="RteC"/>
    <property type="match status" value="1"/>
</dbReference>
<name>A0ABU1A5V7_9FLAO</name>
<dbReference type="InterPro" id="IPR018534">
    <property type="entry name" value="Tet_reg_excision_RteC"/>
</dbReference>
<dbReference type="Proteomes" id="UP001230915">
    <property type="component" value="Unassembled WGS sequence"/>
</dbReference>
<organism evidence="2 3">
    <name type="scientific">Mesonia profundi</name>
    <dbReference type="NCBI Taxonomy" id="3070998"/>
    <lineage>
        <taxon>Bacteria</taxon>
        <taxon>Pseudomonadati</taxon>
        <taxon>Bacteroidota</taxon>
        <taxon>Flavobacteriia</taxon>
        <taxon>Flavobacteriales</taxon>
        <taxon>Flavobacteriaceae</taxon>
        <taxon>Mesonia</taxon>
    </lineage>
</organism>
<sequence>MEAYKKLLSKLEEEFDHLETEIDDALMRAEKGMGLGKQYINQMRGLVIDRDFNNEQEECFFFKSIKPQAVSKLIYYIKLFSIESKRPRSSKKAKKRYLQLEIDKLQNYFNENLEFYHYYRRGSVNLDHHFFLRRKANFRLHPDSIHFVTDAQFSTSHDSSVATIIAYDMLIVYLQKEIEHILYQQNVVPLKVKKSIPTAKWSHNKVDLIELIYALHTTGAINGGAASINEIALLFERVFSIELGDYYRTFLELRSRKINQLKFLDLLKSSLYQRMLAADE</sequence>